<feature type="transmembrane region" description="Helical" evidence="6">
    <location>
        <begin position="66"/>
        <end position="86"/>
    </location>
</feature>
<keyword evidence="3 6" id="KW-1133">Transmembrane helix</keyword>
<evidence type="ECO:0000256" key="3">
    <source>
        <dbReference type="ARBA" id="ARBA00022989"/>
    </source>
</evidence>
<evidence type="ECO:0000313" key="7">
    <source>
        <dbReference type="EMBL" id="MBB5692581.1"/>
    </source>
</evidence>
<protein>
    <submittedName>
        <fullName evidence="7">Hemolysin III</fullName>
    </submittedName>
</protein>
<proteinExistence type="predicted"/>
<comment type="subcellular location">
    <subcellularLocation>
        <location evidence="1">Membrane</location>
        <topology evidence="1">Multi-pass membrane protein</topology>
    </subcellularLocation>
</comment>
<comment type="caution">
    <text evidence="7">The sequence shown here is derived from an EMBL/GenBank/DDBJ whole genome shotgun (WGS) entry which is preliminary data.</text>
</comment>
<gene>
    <name evidence="7" type="ORF">FHS87_000596</name>
</gene>
<keyword evidence="2 6" id="KW-0812">Transmembrane</keyword>
<dbReference type="PANTHER" id="PTHR20855:SF3">
    <property type="entry name" value="LD03007P"/>
    <property type="match status" value="1"/>
</dbReference>
<dbReference type="EMBL" id="JACIJD010000002">
    <property type="protein sequence ID" value="MBB5692581.1"/>
    <property type="molecule type" value="Genomic_DNA"/>
</dbReference>
<evidence type="ECO:0000256" key="6">
    <source>
        <dbReference type="SAM" id="Phobius"/>
    </source>
</evidence>
<keyword evidence="8" id="KW-1185">Reference proteome</keyword>
<organism evidence="7 8">
    <name type="scientific">Muricoccus pecuniae</name>
    <dbReference type="NCBI Taxonomy" id="693023"/>
    <lineage>
        <taxon>Bacteria</taxon>
        <taxon>Pseudomonadati</taxon>
        <taxon>Pseudomonadota</taxon>
        <taxon>Alphaproteobacteria</taxon>
        <taxon>Acetobacterales</taxon>
        <taxon>Roseomonadaceae</taxon>
        <taxon>Muricoccus</taxon>
    </lineage>
</organism>
<keyword evidence="5" id="KW-0479">Metal-binding</keyword>
<dbReference type="RefSeq" id="WP_184513690.1">
    <property type="nucleotide sequence ID" value="NZ_JACIJD010000002.1"/>
</dbReference>
<dbReference type="GO" id="GO:0046872">
    <property type="term" value="F:metal ion binding"/>
    <property type="evidence" value="ECO:0007669"/>
    <property type="project" value="UniProtKB-KW"/>
</dbReference>
<sequence>MSFHALHGGKRIDRGADASAAREREYHYRRADAAVHAAGLMAVAAGCLALALSLPNPPGWRPGIAIGLYALGLVASFGFSAAYNTAAPGPRREVLRRFDHAAIFFMIAGTYSPVSLLAIGGWLGTALLGFVWAGALLGAALKLLAPGRFERLAIGTYLLLGWVGIVAAAPLVEALASWQLGALLAGGIFYSAGVLVHLATRLPYNTALWHALVLVAAGCHYAVVLRLAAG</sequence>
<dbReference type="Pfam" id="PF03006">
    <property type="entry name" value="HlyIII"/>
    <property type="match status" value="1"/>
</dbReference>
<keyword evidence="5" id="KW-0862">Zinc</keyword>
<evidence type="ECO:0000256" key="1">
    <source>
        <dbReference type="ARBA" id="ARBA00004141"/>
    </source>
</evidence>
<feature type="transmembrane region" description="Helical" evidence="6">
    <location>
        <begin position="126"/>
        <end position="145"/>
    </location>
</feature>
<dbReference type="GO" id="GO:0016020">
    <property type="term" value="C:membrane"/>
    <property type="evidence" value="ECO:0007669"/>
    <property type="project" value="UniProtKB-SubCell"/>
</dbReference>
<evidence type="ECO:0000313" key="8">
    <source>
        <dbReference type="Proteomes" id="UP000580654"/>
    </source>
</evidence>
<keyword evidence="4 6" id="KW-0472">Membrane</keyword>
<dbReference type="PANTHER" id="PTHR20855">
    <property type="entry name" value="ADIPOR/PROGESTIN RECEPTOR-RELATED"/>
    <property type="match status" value="1"/>
</dbReference>
<accession>A0A840Y9D5</accession>
<feature type="transmembrane region" description="Helical" evidence="6">
    <location>
        <begin position="33"/>
        <end position="54"/>
    </location>
</feature>
<feature type="transmembrane region" description="Helical" evidence="6">
    <location>
        <begin position="207"/>
        <end position="229"/>
    </location>
</feature>
<dbReference type="InterPro" id="IPR004254">
    <property type="entry name" value="AdipoR/HlyIII-related"/>
</dbReference>
<dbReference type="AlphaFoldDB" id="A0A840Y9D5"/>
<feature type="transmembrane region" description="Helical" evidence="6">
    <location>
        <begin position="178"/>
        <end position="200"/>
    </location>
</feature>
<evidence type="ECO:0000256" key="4">
    <source>
        <dbReference type="ARBA" id="ARBA00023136"/>
    </source>
</evidence>
<reference evidence="7 8" key="1">
    <citation type="submission" date="2020-08" db="EMBL/GenBank/DDBJ databases">
        <title>Genomic Encyclopedia of Type Strains, Phase IV (KMG-IV): sequencing the most valuable type-strain genomes for metagenomic binning, comparative biology and taxonomic classification.</title>
        <authorList>
            <person name="Goeker M."/>
        </authorList>
    </citation>
    <scope>NUCLEOTIDE SEQUENCE [LARGE SCALE GENOMIC DNA]</scope>
    <source>
        <strain evidence="7 8">DSM 25622</strain>
    </source>
</reference>
<feature type="binding site" evidence="5">
    <location>
        <position position="210"/>
    </location>
    <ligand>
        <name>Zn(2+)</name>
        <dbReference type="ChEBI" id="CHEBI:29105"/>
    </ligand>
</feature>
<evidence type="ECO:0000256" key="2">
    <source>
        <dbReference type="ARBA" id="ARBA00022692"/>
    </source>
</evidence>
<feature type="transmembrane region" description="Helical" evidence="6">
    <location>
        <begin position="152"/>
        <end position="172"/>
    </location>
</feature>
<name>A0A840Y9D5_9PROT</name>
<evidence type="ECO:0000256" key="5">
    <source>
        <dbReference type="PIRSR" id="PIRSR604254-1"/>
    </source>
</evidence>
<dbReference type="Proteomes" id="UP000580654">
    <property type="component" value="Unassembled WGS sequence"/>
</dbReference>
<feature type="transmembrane region" description="Helical" evidence="6">
    <location>
        <begin position="98"/>
        <end position="120"/>
    </location>
</feature>